<evidence type="ECO:0000256" key="2">
    <source>
        <dbReference type="ARBA" id="ARBA00022448"/>
    </source>
</evidence>
<feature type="transmembrane region" description="Helical" evidence="8">
    <location>
        <begin position="174"/>
        <end position="197"/>
    </location>
</feature>
<dbReference type="PANTHER" id="PTHR30354">
    <property type="entry name" value="GNT FAMILY GLUCONATE TRANSPORTER"/>
    <property type="match status" value="1"/>
</dbReference>
<evidence type="ECO:0000313" key="9">
    <source>
        <dbReference type="EMBL" id="MFC4197499.1"/>
    </source>
</evidence>
<dbReference type="PANTHER" id="PTHR30354:SF22">
    <property type="entry name" value="HIGH-AFFINITY GLUCONATE TRANSPORTER"/>
    <property type="match status" value="1"/>
</dbReference>
<keyword evidence="5 8" id="KW-1133">Transmembrane helix</keyword>
<sequence length="439" mass="46532">MDVLILFGCIVTLVLLIAWAKVNTFLAFLIVSVMAALLLGMPAASIPQTVNKGLGDTLGSLAIIIVLGAMLGKLVAFSGAAQKIAAVLKNTFGYKYVTWAMSLTGFIVGIPLFYNVGFVLLIPIIFSVAYNYKLPLVYVGLPMLASLSVMHGFLPPHPSPMALVTQFNADLVKTFIYGLIVAIPAIIIAGPIFAKLLTNMQSSPTVTLQADELPDNELPGITNSVISALLPVLIILGTTLITRICSDNIAVKNLASFIGDSTIAMILTICIATFTLGIRLGKKLIDIMVIFVDATKDIAMILLIIGSAGILKQVFVETGVSNSLAAILQGLTLPPLLLAWLITAVLRLCLGSATVAGLTAAGIVYPLIGPHGTDPNLMVLAVGSGSLFCSHVNDSSFWLFKEYLGLSIKQTFLSWSLMETLVSVIGLIGILIINQVMFK</sequence>
<comment type="similarity">
    <text evidence="7">Belongs to the GntP permease family.</text>
</comment>
<evidence type="ECO:0000256" key="8">
    <source>
        <dbReference type="SAM" id="Phobius"/>
    </source>
</evidence>
<feature type="transmembrane region" description="Helical" evidence="8">
    <location>
        <begin position="58"/>
        <end position="76"/>
    </location>
</feature>
<organism evidence="9 10">
    <name type="scientific">Pedobacter jamesrossensis</name>
    <dbReference type="NCBI Taxonomy" id="1908238"/>
    <lineage>
        <taxon>Bacteria</taxon>
        <taxon>Pseudomonadati</taxon>
        <taxon>Bacteroidota</taxon>
        <taxon>Sphingobacteriia</taxon>
        <taxon>Sphingobacteriales</taxon>
        <taxon>Sphingobacteriaceae</taxon>
        <taxon>Pedobacter</taxon>
    </lineage>
</organism>
<feature type="transmembrane region" description="Helical" evidence="8">
    <location>
        <begin position="30"/>
        <end position="46"/>
    </location>
</feature>
<keyword evidence="10" id="KW-1185">Reference proteome</keyword>
<dbReference type="Proteomes" id="UP001595792">
    <property type="component" value="Unassembled WGS sequence"/>
</dbReference>
<dbReference type="InterPro" id="IPR003474">
    <property type="entry name" value="Glcn_transporter"/>
</dbReference>
<reference evidence="10" key="1">
    <citation type="journal article" date="2019" name="Int. J. Syst. Evol. Microbiol.">
        <title>The Global Catalogue of Microorganisms (GCM) 10K type strain sequencing project: providing services to taxonomists for standard genome sequencing and annotation.</title>
        <authorList>
            <consortium name="The Broad Institute Genomics Platform"/>
            <consortium name="The Broad Institute Genome Sequencing Center for Infectious Disease"/>
            <person name="Wu L."/>
            <person name="Ma J."/>
        </authorList>
    </citation>
    <scope>NUCLEOTIDE SEQUENCE [LARGE SCALE GENOMIC DNA]</scope>
    <source>
        <strain evidence="10">CCM 8689</strain>
    </source>
</reference>
<protein>
    <submittedName>
        <fullName evidence="9">Gluconate:H+ symporter</fullName>
    </submittedName>
</protein>
<evidence type="ECO:0000256" key="5">
    <source>
        <dbReference type="ARBA" id="ARBA00022989"/>
    </source>
</evidence>
<feature type="transmembrane region" description="Helical" evidence="8">
    <location>
        <begin position="336"/>
        <end position="365"/>
    </location>
</feature>
<keyword evidence="3" id="KW-1003">Cell membrane</keyword>
<evidence type="ECO:0000256" key="1">
    <source>
        <dbReference type="ARBA" id="ARBA00004651"/>
    </source>
</evidence>
<keyword evidence="6 8" id="KW-0472">Membrane</keyword>
<feature type="transmembrane region" description="Helical" evidence="8">
    <location>
        <begin position="218"/>
        <end position="242"/>
    </location>
</feature>
<comment type="caution">
    <text evidence="9">The sequence shown here is derived from an EMBL/GenBank/DDBJ whole genome shotgun (WGS) entry which is preliminary data.</text>
</comment>
<proteinExistence type="inferred from homology"/>
<evidence type="ECO:0000256" key="7">
    <source>
        <dbReference type="ARBA" id="ARBA00049663"/>
    </source>
</evidence>
<evidence type="ECO:0000256" key="6">
    <source>
        <dbReference type="ARBA" id="ARBA00023136"/>
    </source>
</evidence>
<comment type="subcellular location">
    <subcellularLocation>
        <location evidence="1">Cell membrane</location>
        <topology evidence="1">Multi-pass membrane protein</topology>
    </subcellularLocation>
</comment>
<feature type="transmembrane region" description="Helical" evidence="8">
    <location>
        <begin position="136"/>
        <end position="154"/>
    </location>
</feature>
<feature type="transmembrane region" description="Helical" evidence="8">
    <location>
        <begin position="96"/>
        <end position="129"/>
    </location>
</feature>
<evidence type="ECO:0000256" key="3">
    <source>
        <dbReference type="ARBA" id="ARBA00022475"/>
    </source>
</evidence>
<evidence type="ECO:0000256" key="4">
    <source>
        <dbReference type="ARBA" id="ARBA00022692"/>
    </source>
</evidence>
<dbReference type="PIRSF" id="PIRSF002746">
    <property type="entry name" value="Gluconate_transporter"/>
    <property type="match status" value="1"/>
</dbReference>
<keyword evidence="2" id="KW-0813">Transport</keyword>
<dbReference type="NCBIfam" id="TIGR00791">
    <property type="entry name" value="gntP"/>
    <property type="match status" value="1"/>
</dbReference>
<feature type="transmembrane region" description="Helical" evidence="8">
    <location>
        <begin position="298"/>
        <end position="316"/>
    </location>
</feature>
<evidence type="ECO:0000313" key="10">
    <source>
        <dbReference type="Proteomes" id="UP001595792"/>
    </source>
</evidence>
<keyword evidence="4 8" id="KW-0812">Transmembrane</keyword>
<feature type="transmembrane region" description="Helical" evidence="8">
    <location>
        <begin position="254"/>
        <end position="278"/>
    </location>
</feature>
<accession>A0ABV8NP72</accession>
<dbReference type="EMBL" id="JBHSBY010000119">
    <property type="protein sequence ID" value="MFC4197499.1"/>
    <property type="molecule type" value="Genomic_DNA"/>
</dbReference>
<gene>
    <name evidence="9" type="ORF">ACFOUY_12405</name>
</gene>
<feature type="transmembrane region" description="Helical" evidence="8">
    <location>
        <begin position="412"/>
        <end position="433"/>
    </location>
</feature>
<name>A0ABV8NP72_9SPHI</name>
<dbReference type="Pfam" id="PF02447">
    <property type="entry name" value="GntP_permease"/>
    <property type="match status" value="1"/>
</dbReference>
<dbReference type="RefSeq" id="WP_378961027.1">
    <property type="nucleotide sequence ID" value="NZ_JBHRXC010000016.1"/>
</dbReference>